<comment type="caution">
    <text evidence="1">The sequence shown here is derived from an EMBL/GenBank/DDBJ whole genome shotgun (WGS) entry which is preliminary data.</text>
</comment>
<evidence type="ECO:0000313" key="1">
    <source>
        <dbReference type="EMBL" id="CAB4036988.1"/>
    </source>
</evidence>
<dbReference type="EMBL" id="CACRXK020022616">
    <property type="protein sequence ID" value="CAB4036988.1"/>
    <property type="molecule type" value="Genomic_DNA"/>
</dbReference>
<keyword evidence="2" id="KW-1185">Reference proteome</keyword>
<dbReference type="AlphaFoldDB" id="A0A6S7K0N5"/>
<gene>
    <name evidence="1" type="ORF">PACLA_8A058947</name>
</gene>
<proteinExistence type="predicted"/>
<reference evidence="1" key="1">
    <citation type="submission" date="2020-04" db="EMBL/GenBank/DDBJ databases">
        <authorList>
            <person name="Alioto T."/>
            <person name="Alioto T."/>
            <person name="Gomez Garrido J."/>
        </authorList>
    </citation>
    <scope>NUCLEOTIDE SEQUENCE</scope>
    <source>
        <strain evidence="1">A484AB</strain>
    </source>
</reference>
<evidence type="ECO:0000313" key="2">
    <source>
        <dbReference type="Proteomes" id="UP001152795"/>
    </source>
</evidence>
<accession>A0A6S7K0N5</accession>
<sequence length="507" mass="56507">MVKYLVFTEAQRQQHKTTFVFYIFVFYIFVLNIFAAEDSCDSHVDCVDLSSVGYCCRDYSRNSSRSCTNISSCLDRFCRSNNECVYSSDECCLSNKCIKCSFCKENYDCGSRSHQYCCKTNLYGHGGRCDFTCIGKPCSNLLSCGAPGECCRSGECAKCSDPGCRFNSECTSGQYCCRQGEYYFKQRHCNSSCIGESCNYHSDCGGKRECCQSNKCVKCPYTVCKYNGDCSIGQYCCGRDLYSLNLKGICNESCLGKFCSSSRDCGSPGVCCHSGICTEYGCHCSSNYHCSNGHYCCTGTWYGQCRSSCVGETCMVNHDCGGSSKEWCRRGVCARGQCDSHFHCDKLEFSCCKKQFSNESSECKEHCINESCSSDNDCARSNECCGANHKCTLDCEKSFPVWIILVTTIVVFLFGIVAFFIMYCRNKPIMHQRTQQLPSQGCVEMVPADSANTTVHNNAVPNIPPPYSANDETFVLVQNIPPPPYATNDETILSELEQDLPPNYQLI</sequence>
<dbReference type="OrthoDB" id="5990311at2759"/>
<protein>
    <submittedName>
        <fullName evidence="1">Uncharacterized protein</fullName>
    </submittedName>
</protein>
<organism evidence="1 2">
    <name type="scientific">Paramuricea clavata</name>
    <name type="common">Red gorgonian</name>
    <name type="synonym">Violescent sea-whip</name>
    <dbReference type="NCBI Taxonomy" id="317549"/>
    <lineage>
        <taxon>Eukaryota</taxon>
        <taxon>Metazoa</taxon>
        <taxon>Cnidaria</taxon>
        <taxon>Anthozoa</taxon>
        <taxon>Octocorallia</taxon>
        <taxon>Malacalcyonacea</taxon>
        <taxon>Plexauridae</taxon>
        <taxon>Paramuricea</taxon>
    </lineage>
</organism>
<dbReference type="Proteomes" id="UP001152795">
    <property type="component" value="Unassembled WGS sequence"/>
</dbReference>
<name>A0A6S7K0N5_PARCT</name>